<evidence type="ECO:0000313" key="4">
    <source>
        <dbReference type="Proteomes" id="UP000238081"/>
    </source>
</evidence>
<dbReference type="InterPro" id="IPR036754">
    <property type="entry name" value="YbaK/aa-tRNA-synt-asso_dom_sf"/>
</dbReference>
<dbReference type="Pfam" id="PF04073">
    <property type="entry name" value="tRNA_edit"/>
    <property type="match status" value="1"/>
</dbReference>
<dbReference type="PANTHER" id="PTHR31423:SF3">
    <property type="entry name" value="PROLYL-TRNA SYNTHETASE ASSOCIATED DOMAIN-CONTAINING PROTEIN 1-RELATED"/>
    <property type="match status" value="1"/>
</dbReference>
<evidence type="ECO:0000313" key="3">
    <source>
        <dbReference type="EMBL" id="PPV17978.1"/>
    </source>
</evidence>
<reference evidence="3 4" key="1">
    <citation type="submission" date="2016-01" db="EMBL/GenBank/DDBJ databases">
        <title>Characterization of the Clostridium difficile lineages that are prevalent in Hong Kong and China.</title>
        <authorList>
            <person name="Kwok J.S.-L."/>
            <person name="Lam W.-Y."/>
            <person name="Ip M."/>
            <person name="Chan T.-F."/>
            <person name="Hawkey P.M."/>
            <person name="Tsui S.K.-W."/>
        </authorList>
    </citation>
    <scope>NUCLEOTIDE SEQUENCE [LARGE SCALE GENOMIC DNA]</scope>
    <source>
        <strain evidence="3 4">300064</strain>
    </source>
</reference>
<organism evidence="3 4">
    <name type="scientific">Clostridium butyricum</name>
    <dbReference type="NCBI Taxonomy" id="1492"/>
    <lineage>
        <taxon>Bacteria</taxon>
        <taxon>Bacillati</taxon>
        <taxon>Bacillota</taxon>
        <taxon>Clostridia</taxon>
        <taxon>Eubacteriales</taxon>
        <taxon>Clostridiaceae</taxon>
        <taxon>Clostridium</taxon>
    </lineage>
</organism>
<comment type="similarity">
    <text evidence="1">Belongs to the PRORSD1 family.</text>
</comment>
<evidence type="ECO:0000259" key="2">
    <source>
        <dbReference type="Pfam" id="PF04073"/>
    </source>
</evidence>
<gene>
    <name evidence="3" type="ORF">AWN73_00810</name>
</gene>
<accession>A0A2S7FFR6</accession>
<sequence>MNEVLNLLENLHIKYDIVHHRAVYTVEEAENIKINLDGIGCKNLFLKDKNYYYLYILKDDKRADLKEISSKLNIKRLTFSSEEELWDKLKLKKGSVTPMGIINDDKSVILIIDKDLKNKNVLVHPNINTATICISYANLLKYIEYFNNTYYEI</sequence>
<dbReference type="Proteomes" id="UP000238081">
    <property type="component" value="Unassembled WGS sequence"/>
</dbReference>
<dbReference type="Gene3D" id="3.90.960.10">
    <property type="entry name" value="YbaK/aminoacyl-tRNA synthetase-associated domain"/>
    <property type="match status" value="1"/>
</dbReference>
<dbReference type="PANTHER" id="PTHR31423">
    <property type="entry name" value="YBAK DOMAIN-CONTAINING PROTEIN"/>
    <property type="match status" value="1"/>
</dbReference>
<name>A0A2S7FFR6_CLOBU</name>
<feature type="domain" description="YbaK/aminoacyl-tRNA synthetase-associated" evidence="2">
    <location>
        <begin position="20"/>
        <end position="141"/>
    </location>
</feature>
<evidence type="ECO:0000256" key="1">
    <source>
        <dbReference type="ARBA" id="ARBA00010201"/>
    </source>
</evidence>
<dbReference type="InterPro" id="IPR040285">
    <property type="entry name" value="ProX/PRXD1"/>
</dbReference>
<dbReference type="CDD" id="cd04335">
    <property type="entry name" value="PrdX_deacylase"/>
    <property type="match status" value="1"/>
</dbReference>
<dbReference type="InterPro" id="IPR007214">
    <property type="entry name" value="YbaK/aa-tRNA-synth-assoc-dom"/>
</dbReference>
<proteinExistence type="inferred from homology"/>
<dbReference type="RefSeq" id="WP_027635828.1">
    <property type="nucleotide sequence ID" value="NZ_CANCWB010000001.1"/>
</dbReference>
<comment type="caution">
    <text evidence="3">The sequence shown here is derived from an EMBL/GenBank/DDBJ whole genome shotgun (WGS) entry which is preliminary data.</text>
</comment>
<dbReference type="EMBL" id="LRDH01000001">
    <property type="protein sequence ID" value="PPV17978.1"/>
    <property type="molecule type" value="Genomic_DNA"/>
</dbReference>
<dbReference type="GO" id="GO:0002161">
    <property type="term" value="F:aminoacyl-tRNA deacylase activity"/>
    <property type="evidence" value="ECO:0007669"/>
    <property type="project" value="InterPro"/>
</dbReference>
<dbReference type="AlphaFoldDB" id="A0A2S7FFR6"/>
<dbReference type="SUPFAM" id="SSF55826">
    <property type="entry name" value="YbaK/ProRS associated domain"/>
    <property type="match status" value="1"/>
</dbReference>
<protein>
    <submittedName>
        <fullName evidence="3">Prolyl-tRNA editing protein</fullName>
    </submittedName>
</protein>